<protein>
    <submittedName>
        <fullName evidence="1">Uncharacterized protein</fullName>
    </submittedName>
</protein>
<accession>A0A1F7JC51</accession>
<reference evidence="1 2" key="1">
    <citation type="journal article" date="2016" name="Nat. Commun.">
        <title>Thousands of microbial genomes shed light on interconnected biogeochemical processes in an aquifer system.</title>
        <authorList>
            <person name="Anantharaman K."/>
            <person name="Brown C.T."/>
            <person name="Hug L.A."/>
            <person name="Sharon I."/>
            <person name="Castelle C.J."/>
            <person name="Probst A.J."/>
            <person name="Thomas B.C."/>
            <person name="Singh A."/>
            <person name="Wilkins M.J."/>
            <person name="Karaoz U."/>
            <person name="Brodie E.L."/>
            <person name="Williams K.H."/>
            <person name="Hubbard S.S."/>
            <person name="Banfield J.F."/>
        </authorList>
    </citation>
    <scope>NUCLEOTIDE SEQUENCE [LARGE SCALE GENOMIC DNA]</scope>
</reference>
<evidence type="ECO:0000313" key="2">
    <source>
        <dbReference type="Proteomes" id="UP000177418"/>
    </source>
</evidence>
<proteinExistence type="predicted"/>
<dbReference type="EMBL" id="MGAV01000023">
    <property type="protein sequence ID" value="OGK53180.1"/>
    <property type="molecule type" value="Genomic_DNA"/>
</dbReference>
<gene>
    <name evidence="1" type="ORF">A3H78_06240</name>
</gene>
<name>A0A1F7JC51_9BACT</name>
<dbReference type="Proteomes" id="UP000177418">
    <property type="component" value="Unassembled WGS sequence"/>
</dbReference>
<organism evidence="1 2">
    <name type="scientific">Candidatus Roizmanbacteria bacterium RIFCSPLOWO2_02_FULL_36_11</name>
    <dbReference type="NCBI Taxonomy" id="1802071"/>
    <lineage>
        <taxon>Bacteria</taxon>
        <taxon>Candidatus Roizmaniibacteriota</taxon>
    </lineage>
</organism>
<comment type="caution">
    <text evidence="1">The sequence shown here is derived from an EMBL/GenBank/DDBJ whole genome shotgun (WGS) entry which is preliminary data.</text>
</comment>
<evidence type="ECO:0000313" key="1">
    <source>
        <dbReference type="EMBL" id="OGK53180.1"/>
    </source>
</evidence>
<dbReference type="AlphaFoldDB" id="A0A1F7JC51"/>
<sequence>MGDNDLPCRVWEGGTKSVDCRPVIEAWADFDGQSERLTDALPDCVIPPRPIDEVFWCDEHNDVLSHLSGGGGPTCPPPLRRVSLRGPPDAYLPGRVFDCPGPPTDERVIESV</sequence>